<keyword evidence="2" id="KW-0433">Leucine-rich repeat</keyword>
<organism evidence="7 8">
    <name type="scientific">Pocillopora meandrina</name>
    <dbReference type="NCBI Taxonomy" id="46732"/>
    <lineage>
        <taxon>Eukaryota</taxon>
        <taxon>Metazoa</taxon>
        <taxon>Cnidaria</taxon>
        <taxon>Anthozoa</taxon>
        <taxon>Hexacorallia</taxon>
        <taxon>Scleractinia</taxon>
        <taxon>Astrocoeniina</taxon>
        <taxon>Pocilloporidae</taxon>
        <taxon>Pocillopora</taxon>
    </lineage>
</organism>
<feature type="compositionally biased region" description="Basic and acidic residues" evidence="6">
    <location>
        <begin position="192"/>
        <end position="201"/>
    </location>
</feature>
<evidence type="ECO:0000256" key="2">
    <source>
        <dbReference type="ARBA" id="ARBA00022614"/>
    </source>
</evidence>
<evidence type="ECO:0000256" key="5">
    <source>
        <dbReference type="ARBA" id="ARBA00023273"/>
    </source>
</evidence>
<keyword evidence="8" id="KW-1185">Reference proteome</keyword>
<feature type="region of interest" description="Disordered" evidence="6">
    <location>
        <begin position="222"/>
        <end position="252"/>
    </location>
</feature>
<dbReference type="Gene3D" id="3.80.10.10">
    <property type="entry name" value="Ribonuclease Inhibitor"/>
    <property type="match status" value="1"/>
</dbReference>
<dbReference type="Proteomes" id="UP001159428">
    <property type="component" value="Unassembled WGS sequence"/>
</dbReference>
<feature type="compositionally biased region" description="Polar residues" evidence="6">
    <location>
        <begin position="238"/>
        <end position="252"/>
    </location>
</feature>
<dbReference type="PANTHER" id="PTHR45973">
    <property type="entry name" value="PROTEIN PHOSPHATASE 1 REGULATORY SUBUNIT SDS22-RELATED"/>
    <property type="match status" value="1"/>
</dbReference>
<accession>A0AAU9X017</accession>
<evidence type="ECO:0000256" key="3">
    <source>
        <dbReference type="ARBA" id="ARBA00022737"/>
    </source>
</evidence>
<dbReference type="AlphaFoldDB" id="A0AAU9X017"/>
<dbReference type="Pfam" id="PF14580">
    <property type="entry name" value="LRR_9"/>
    <property type="match status" value="1"/>
</dbReference>
<reference evidence="7 8" key="1">
    <citation type="submission" date="2022-05" db="EMBL/GenBank/DDBJ databases">
        <authorList>
            <consortium name="Genoscope - CEA"/>
            <person name="William W."/>
        </authorList>
    </citation>
    <scope>NUCLEOTIDE SEQUENCE [LARGE SCALE GENOMIC DNA]</scope>
</reference>
<dbReference type="InterPro" id="IPR032675">
    <property type="entry name" value="LRR_dom_sf"/>
</dbReference>
<dbReference type="InterPro" id="IPR050576">
    <property type="entry name" value="Cilia_flagella_integrity"/>
</dbReference>
<dbReference type="SUPFAM" id="SSF52058">
    <property type="entry name" value="L domain-like"/>
    <property type="match status" value="1"/>
</dbReference>
<gene>
    <name evidence="7" type="ORF">PMEA_00014322</name>
</gene>
<proteinExistence type="predicted"/>
<protein>
    <recommendedName>
        <fullName evidence="9">U2A'/phosphoprotein 32 family A C-terminal domain-containing protein</fullName>
    </recommendedName>
</protein>
<evidence type="ECO:0000256" key="4">
    <source>
        <dbReference type="ARBA" id="ARBA00023069"/>
    </source>
</evidence>
<dbReference type="InterPro" id="IPR001611">
    <property type="entry name" value="Leu-rich_rpt"/>
</dbReference>
<feature type="compositionally biased region" description="Acidic residues" evidence="6">
    <location>
        <begin position="172"/>
        <end position="189"/>
    </location>
</feature>
<evidence type="ECO:0000313" key="8">
    <source>
        <dbReference type="Proteomes" id="UP001159428"/>
    </source>
</evidence>
<dbReference type="SMART" id="SM00365">
    <property type="entry name" value="LRR_SD22"/>
    <property type="match status" value="3"/>
</dbReference>
<dbReference type="PANTHER" id="PTHR45973:SF9">
    <property type="entry name" value="LEUCINE-RICH REPEAT-CONTAINING PROTEIN 46"/>
    <property type="match status" value="1"/>
</dbReference>
<comment type="subcellular location">
    <subcellularLocation>
        <location evidence="1">Cell projection</location>
        <location evidence="1">Cilium</location>
    </subcellularLocation>
</comment>
<dbReference type="PROSITE" id="PS51450">
    <property type="entry name" value="LRR"/>
    <property type="match status" value="3"/>
</dbReference>
<keyword evidence="4" id="KW-0969">Cilium</keyword>
<keyword evidence="5" id="KW-0966">Cell projection</keyword>
<dbReference type="EMBL" id="CALNXJ010000025">
    <property type="protein sequence ID" value="CAH3130761.1"/>
    <property type="molecule type" value="Genomic_DNA"/>
</dbReference>
<evidence type="ECO:0000256" key="6">
    <source>
        <dbReference type="SAM" id="MobiDB-lite"/>
    </source>
</evidence>
<comment type="caution">
    <text evidence="7">The sequence shown here is derived from an EMBL/GenBank/DDBJ whole genome shotgun (WGS) entry which is preliminary data.</text>
</comment>
<sequence length="252" mass="28564">MFAFVGKCQEISVSLIARRNLANRKDRSADDTAAELLKLTHVRLDREKISEIDNLDCLGPVTNLYLQKNEITGIENLEVLPKLRFLTLAENKISKLENLKMLTNLKFLDLSDNSIENFDTEELPSSLVILLLKGNPCTENAEYKKKLLAALPSLKQLDGNEVTRQDRVEAGCDVESESDEDSDEQEEYGGSDLDRGKEKKGGSLHQHCNDILVRAKIRTVKEEKEHERRMEELATLKDLQSQRTSSRVPSRP</sequence>
<name>A0AAU9X017_9CNID</name>
<feature type="compositionally biased region" description="Basic and acidic residues" evidence="6">
    <location>
        <begin position="222"/>
        <end position="235"/>
    </location>
</feature>
<keyword evidence="3" id="KW-0677">Repeat</keyword>
<evidence type="ECO:0008006" key="9">
    <source>
        <dbReference type="Google" id="ProtNLM"/>
    </source>
</evidence>
<evidence type="ECO:0000313" key="7">
    <source>
        <dbReference type="EMBL" id="CAH3130761.1"/>
    </source>
</evidence>
<evidence type="ECO:0000256" key="1">
    <source>
        <dbReference type="ARBA" id="ARBA00004138"/>
    </source>
</evidence>
<feature type="region of interest" description="Disordered" evidence="6">
    <location>
        <begin position="171"/>
        <end position="205"/>
    </location>
</feature>